<protein>
    <submittedName>
        <fullName evidence="4">ABC transporter substrate-binding protein</fullName>
    </submittedName>
</protein>
<evidence type="ECO:0000313" key="4">
    <source>
        <dbReference type="EMBL" id="MDC5697770.1"/>
    </source>
</evidence>
<evidence type="ECO:0000313" key="5">
    <source>
        <dbReference type="Proteomes" id="UP001150259"/>
    </source>
</evidence>
<feature type="domain" description="Solute-binding protein family 5" evidence="3">
    <location>
        <begin position="104"/>
        <end position="516"/>
    </location>
</feature>
<dbReference type="EMBL" id="JAPFQL010000042">
    <property type="protein sequence ID" value="MDC5697770.1"/>
    <property type="molecule type" value="Genomic_DNA"/>
</dbReference>
<dbReference type="InterPro" id="IPR000914">
    <property type="entry name" value="SBP_5_dom"/>
</dbReference>
<proteinExistence type="predicted"/>
<gene>
    <name evidence="4" type="ORF">OO014_10900</name>
</gene>
<dbReference type="InterPro" id="IPR030678">
    <property type="entry name" value="Peptide/Ni-bd"/>
</dbReference>
<sequence>MSLLPRPRSLARVGAALTAVLALAATAACSPEDLMAATSADPTGAATDRAAPAQAGGTLNVLVAGNIATWDPQVMYPGPEAFFAQRTFVRTLTTYGTGEKERDLVGDLATTTGKESNGGKTWQFTLREGVTWQDGKPVTCEDIRRGVARTFDRTTHVAGTNYASFLLNVPTKVTAEGLEKPAYSGPKDTKNEKSFLKAVVCKGRTITFHLRTAERDFPHIVALPEFAPRQAGADADVKPAGQGGDDKKAESTEMQASLDVFSSGPYRLDGTWQPGKGGTFVRNEHWDADTDPVRKAYPDQIVVTTGLDEETVIERLLNQQGSDAQAVSWVQASPTLRNHAGTALQARLTFPYTGSVDYLALNMRSKVMSKEVVRKAFALSTNRATYVTATGGEGAGSPTWSILGPTISEAGLRPPKGARLEGDPEAARKLLEDAGVELPVKVRVVHAQSLLIDKAYAALEAGWERAGFEVERTSVKPEDYYKTIEKPSSVKDYDVFRGSWQPDVPSASGVLPALFDARINIDSTGPGQDVGYFDDKAVAKLMDRAQGTSGPRERAAIWADTDTLIRERGGYVALAATKVLHIHGAGVLHYDDHAVGGIVDVATVAVR</sequence>
<name>A0ABT5GIP2_9MICO</name>
<evidence type="ECO:0000256" key="1">
    <source>
        <dbReference type="SAM" id="MobiDB-lite"/>
    </source>
</evidence>
<dbReference type="RefSeq" id="WP_272462343.1">
    <property type="nucleotide sequence ID" value="NZ_JAPFQL010000042.1"/>
</dbReference>
<feature type="region of interest" description="Disordered" evidence="1">
    <location>
        <begin position="231"/>
        <end position="253"/>
    </location>
</feature>
<organism evidence="4 5">
    <name type="scientific">Intrasporangium calvum</name>
    <dbReference type="NCBI Taxonomy" id="53358"/>
    <lineage>
        <taxon>Bacteria</taxon>
        <taxon>Bacillati</taxon>
        <taxon>Actinomycetota</taxon>
        <taxon>Actinomycetes</taxon>
        <taxon>Micrococcales</taxon>
        <taxon>Intrasporangiaceae</taxon>
        <taxon>Intrasporangium</taxon>
    </lineage>
</organism>
<dbReference type="Gene3D" id="3.10.105.10">
    <property type="entry name" value="Dipeptide-binding Protein, Domain 3"/>
    <property type="match status" value="1"/>
</dbReference>
<reference evidence="4 5" key="1">
    <citation type="submission" date="2022-11" db="EMBL/GenBank/DDBJ databases">
        <title>Anaerobic phenanthrene biodegradation by a DNRA strain PheN6.</title>
        <authorList>
            <person name="Zhang Z."/>
        </authorList>
    </citation>
    <scope>NUCLEOTIDE SEQUENCE [LARGE SCALE GENOMIC DNA]</scope>
    <source>
        <strain evidence="4 5">PheN6</strain>
    </source>
</reference>
<dbReference type="Proteomes" id="UP001150259">
    <property type="component" value="Unassembled WGS sequence"/>
</dbReference>
<keyword evidence="2" id="KW-0732">Signal</keyword>
<keyword evidence="5" id="KW-1185">Reference proteome</keyword>
<accession>A0ABT5GIP2</accession>
<feature type="signal peptide" evidence="2">
    <location>
        <begin position="1"/>
        <end position="24"/>
    </location>
</feature>
<evidence type="ECO:0000259" key="3">
    <source>
        <dbReference type="Pfam" id="PF00496"/>
    </source>
</evidence>
<dbReference type="CDD" id="cd08506">
    <property type="entry name" value="PBP2_clavulanate_OppA2"/>
    <property type="match status" value="1"/>
</dbReference>
<comment type="caution">
    <text evidence="4">The sequence shown here is derived from an EMBL/GenBank/DDBJ whole genome shotgun (WGS) entry which is preliminary data.</text>
</comment>
<feature type="chain" id="PRO_5047216325" evidence="2">
    <location>
        <begin position="25"/>
        <end position="607"/>
    </location>
</feature>
<evidence type="ECO:0000256" key="2">
    <source>
        <dbReference type="SAM" id="SignalP"/>
    </source>
</evidence>
<dbReference type="PROSITE" id="PS51257">
    <property type="entry name" value="PROKAR_LIPOPROTEIN"/>
    <property type="match status" value="1"/>
</dbReference>
<dbReference type="Gene3D" id="3.40.190.10">
    <property type="entry name" value="Periplasmic binding protein-like II"/>
    <property type="match status" value="1"/>
</dbReference>
<dbReference type="PIRSF" id="PIRSF002741">
    <property type="entry name" value="MppA"/>
    <property type="match status" value="1"/>
</dbReference>
<dbReference type="SUPFAM" id="SSF53850">
    <property type="entry name" value="Periplasmic binding protein-like II"/>
    <property type="match status" value="1"/>
</dbReference>
<dbReference type="PANTHER" id="PTHR30290">
    <property type="entry name" value="PERIPLASMIC BINDING COMPONENT OF ABC TRANSPORTER"/>
    <property type="match status" value="1"/>
</dbReference>
<dbReference type="InterPro" id="IPR039424">
    <property type="entry name" value="SBP_5"/>
</dbReference>
<dbReference type="PANTHER" id="PTHR30290:SF83">
    <property type="entry name" value="ABC TRANSPORTER SUBSTRATE-BINDING PROTEIN"/>
    <property type="match status" value="1"/>
</dbReference>
<dbReference type="Pfam" id="PF00496">
    <property type="entry name" value="SBP_bac_5"/>
    <property type="match status" value="1"/>
</dbReference>